<dbReference type="InterPro" id="IPR013249">
    <property type="entry name" value="RNA_pol_sigma70_r4_t2"/>
</dbReference>
<dbReference type="InterPro" id="IPR036388">
    <property type="entry name" value="WH-like_DNA-bd_sf"/>
</dbReference>
<dbReference type="InterPro" id="IPR013325">
    <property type="entry name" value="RNA_pol_sigma_r2"/>
</dbReference>
<keyword evidence="9" id="KW-1185">Reference proteome</keyword>
<dbReference type="SUPFAM" id="SSF88659">
    <property type="entry name" value="Sigma3 and sigma4 domains of RNA polymerase sigma factors"/>
    <property type="match status" value="1"/>
</dbReference>
<evidence type="ECO:0000256" key="5">
    <source>
        <dbReference type="SAM" id="MobiDB-lite"/>
    </source>
</evidence>
<dbReference type="Pfam" id="PF04542">
    <property type="entry name" value="Sigma70_r2"/>
    <property type="match status" value="1"/>
</dbReference>
<keyword evidence="4" id="KW-0804">Transcription</keyword>
<evidence type="ECO:0000313" key="9">
    <source>
        <dbReference type="Proteomes" id="UP001501074"/>
    </source>
</evidence>
<evidence type="ECO:0000256" key="1">
    <source>
        <dbReference type="ARBA" id="ARBA00010641"/>
    </source>
</evidence>
<sequence>MRELSEAAYRHLYSAHFPVILNYVLRRVNGPDDAADVVAETFLVAWRRSEEIPAGEEARLWLFGVARRVLANHTRRERRRSQLGQRLRLELREDAVDDPSADLVEVLAVDAALGALEATDREVLELTVWDQLTPSEIGILLDLPASVVRSRLFRARKAVRKDFRSPERVGAGRRDDHRGPGHVVVARTASQPERS</sequence>
<feature type="compositionally biased region" description="Basic and acidic residues" evidence="5">
    <location>
        <begin position="164"/>
        <end position="179"/>
    </location>
</feature>
<protein>
    <submittedName>
        <fullName evidence="8">Sigma-70 family RNA polymerase sigma factor</fullName>
    </submittedName>
</protein>
<dbReference type="InterPro" id="IPR013324">
    <property type="entry name" value="RNA_pol_sigma_r3/r4-like"/>
</dbReference>
<comment type="similarity">
    <text evidence="1">Belongs to the sigma-70 factor family. ECF subfamily.</text>
</comment>
<dbReference type="RefSeq" id="WP_231485209.1">
    <property type="nucleotide sequence ID" value="NZ_BAAAZO010000002.1"/>
</dbReference>
<dbReference type="NCBIfam" id="TIGR02937">
    <property type="entry name" value="sigma70-ECF"/>
    <property type="match status" value="1"/>
</dbReference>
<evidence type="ECO:0000313" key="8">
    <source>
        <dbReference type="EMBL" id="GAA3601818.1"/>
    </source>
</evidence>
<evidence type="ECO:0000259" key="7">
    <source>
        <dbReference type="Pfam" id="PF08281"/>
    </source>
</evidence>
<organism evidence="8 9">
    <name type="scientific">Kineosporia mesophila</name>
    <dbReference type="NCBI Taxonomy" id="566012"/>
    <lineage>
        <taxon>Bacteria</taxon>
        <taxon>Bacillati</taxon>
        <taxon>Actinomycetota</taxon>
        <taxon>Actinomycetes</taxon>
        <taxon>Kineosporiales</taxon>
        <taxon>Kineosporiaceae</taxon>
        <taxon>Kineosporia</taxon>
    </lineage>
</organism>
<evidence type="ECO:0000259" key="6">
    <source>
        <dbReference type="Pfam" id="PF04542"/>
    </source>
</evidence>
<keyword evidence="3" id="KW-0731">Sigma factor</keyword>
<dbReference type="EMBL" id="BAAAZO010000002">
    <property type="protein sequence ID" value="GAA3601818.1"/>
    <property type="molecule type" value="Genomic_DNA"/>
</dbReference>
<comment type="caution">
    <text evidence="8">The sequence shown here is derived from an EMBL/GenBank/DDBJ whole genome shotgun (WGS) entry which is preliminary data.</text>
</comment>
<dbReference type="PANTHER" id="PTHR43133:SF25">
    <property type="entry name" value="RNA POLYMERASE SIGMA FACTOR RFAY-RELATED"/>
    <property type="match status" value="1"/>
</dbReference>
<accession>A0ABP6Z9R8</accession>
<feature type="domain" description="RNA polymerase sigma-70 region 2" evidence="6">
    <location>
        <begin position="12"/>
        <end position="80"/>
    </location>
</feature>
<dbReference type="Proteomes" id="UP001501074">
    <property type="component" value="Unassembled WGS sequence"/>
</dbReference>
<evidence type="ECO:0000256" key="4">
    <source>
        <dbReference type="ARBA" id="ARBA00023163"/>
    </source>
</evidence>
<dbReference type="InterPro" id="IPR014284">
    <property type="entry name" value="RNA_pol_sigma-70_dom"/>
</dbReference>
<feature type="region of interest" description="Disordered" evidence="5">
    <location>
        <begin position="164"/>
        <end position="195"/>
    </location>
</feature>
<dbReference type="PANTHER" id="PTHR43133">
    <property type="entry name" value="RNA POLYMERASE ECF-TYPE SIGMA FACTO"/>
    <property type="match status" value="1"/>
</dbReference>
<name>A0ABP6Z9R8_9ACTN</name>
<reference evidence="9" key="1">
    <citation type="journal article" date="2019" name="Int. J. Syst. Evol. Microbiol.">
        <title>The Global Catalogue of Microorganisms (GCM) 10K type strain sequencing project: providing services to taxonomists for standard genome sequencing and annotation.</title>
        <authorList>
            <consortium name="The Broad Institute Genomics Platform"/>
            <consortium name="The Broad Institute Genome Sequencing Center for Infectious Disease"/>
            <person name="Wu L."/>
            <person name="Ma J."/>
        </authorList>
    </citation>
    <scope>NUCLEOTIDE SEQUENCE [LARGE SCALE GENOMIC DNA]</scope>
    <source>
        <strain evidence="9">JCM 16902</strain>
    </source>
</reference>
<evidence type="ECO:0000256" key="3">
    <source>
        <dbReference type="ARBA" id="ARBA00023082"/>
    </source>
</evidence>
<dbReference type="Gene3D" id="1.10.10.10">
    <property type="entry name" value="Winged helix-like DNA-binding domain superfamily/Winged helix DNA-binding domain"/>
    <property type="match status" value="1"/>
</dbReference>
<dbReference type="InterPro" id="IPR007627">
    <property type="entry name" value="RNA_pol_sigma70_r2"/>
</dbReference>
<dbReference type="Gene3D" id="1.10.1740.10">
    <property type="match status" value="1"/>
</dbReference>
<dbReference type="SUPFAM" id="SSF88946">
    <property type="entry name" value="Sigma2 domain of RNA polymerase sigma factors"/>
    <property type="match status" value="1"/>
</dbReference>
<keyword evidence="2" id="KW-0805">Transcription regulation</keyword>
<gene>
    <name evidence="8" type="ORF">GCM10022223_16950</name>
</gene>
<proteinExistence type="inferred from homology"/>
<dbReference type="InterPro" id="IPR039425">
    <property type="entry name" value="RNA_pol_sigma-70-like"/>
</dbReference>
<feature type="domain" description="RNA polymerase sigma factor 70 region 4 type 2" evidence="7">
    <location>
        <begin position="108"/>
        <end position="158"/>
    </location>
</feature>
<dbReference type="Pfam" id="PF08281">
    <property type="entry name" value="Sigma70_r4_2"/>
    <property type="match status" value="1"/>
</dbReference>
<evidence type="ECO:0000256" key="2">
    <source>
        <dbReference type="ARBA" id="ARBA00023015"/>
    </source>
</evidence>